<accession>A0A9Q3D0T1</accession>
<sequence length="283" mass="31211">MPPCSSCHAANNADSQMEGSEDILNMIFSLTQQMRKMKSDHSAKIASLCSSLSSQIPLPRSHTSPSAYDKFISDPQKFASRYQQLLSFVFDNNSKVKDSNSLLSILSNRDLRPVIHFLNATLPKYFMMTLGVTSSPPNPLALFCAIQAHFSPGNRFQKLSLIQDWSNILVASALDENSLISDHITSWRKNFSLKKRLKIQDDELEGLFLRITCSPPDSLNAASFDQLVSSTIIASSDPAPLAVFVAQVITSSAVKMERSGCYTSPIINCFSEIQHTPSATSRP</sequence>
<evidence type="ECO:0000313" key="1">
    <source>
        <dbReference type="EMBL" id="MBW0493410.1"/>
    </source>
</evidence>
<proteinExistence type="predicted"/>
<dbReference type="AlphaFoldDB" id="A0A9Q3D0T1"/>
<comment type="caution">
    <text evidence="1">The sequence shown here is derived from an EMBL/GenBank/DDBJ whole genome shotgun (WGS) entry which is preliminary data.</text>
</comment>
<keyword evidence="2" id="KW-1185">Reference proteome</keyword>
<organism evidence="1 2">
    <name type="scientific">Austropuccinia psidii MF-1</name>
    <dbReference type="NCBI Taxonomy" id="1389203"/>
    <lineage>
        <taxon>Eukaryota</taxon>
        <taxon>Fungi</taxon>
        <taxon>Dikarya</taxon>
        <taxon>Basidiomycota</taxon>
        <taxon>Pucciniomycotina</taxon>
        <taxon>Pucciniomycetes</taxon>
        <taxon>Pucciniales</taxon>
        <taxon>Sphaerophragmiaceae</taxon>
        <taxon>Austropuccinia</taxon>
    </lineage>
</organism>
<gene>
    <name evidence="1" type="ORF">O181_033125</name>
</gene>
<dbReference type="Proteomes" id="UP000765509">
    <property type="component" value="Unassembled WGS sequence"/>
</dbReference>
<evidence type="ECO:0000313" key="2">
    <source>
        <dbReference type="Proteomes" id="UP000765509"/>
    </source>
</evidence>
<name>A0A9Q3D0T1_9BASI</name>
<protein>
    <submittedName>
        <fullName evidence="1">Uncharacterized protein</fullName>
    </submittedName>
</protein>
<dbReference type="EMBL" id="AVOT02012055">
    <property type="protein sequence ID" value="MBW0493410.1"/>
    <property type="molecule type" value="Genomic_DNA"/>
</dbReference>
<reference evidence="1" key="1">
    <citation type="submission" date="2021-03" db="EMBL/GenBank/DDBJ databases">
        <title>Draft genome sequence of rust myrtle Austropuccinia psidii MF-1, a brazilian biotype.</title>
        <authorList>
            <person name="Quecine M.C."/>
            <person name="Pachon D.M.R."/>
            <person name="Bonatelli M.L."/>
            <person name="Correr F.H."/>
            <person name="Franceschini L.M."/>
            <person name="Leite T.F."/>
            <person name="Margarido G.R.A."/>
            <person name="Almeida C.A."/>
            <person name="Ferrarezi J.A."/>
            <person name="Labate C.A."/>
        </authorList>
    </citation>
    <scope>NUCLEOTIDE SEQUENCE</scope>
    <source>
        <strain evidence="1">MF-1</strain>
    </source>
</reference>